<name>A0A382MD23_9ZZZZ</name>
<dbReference type="SUPFAM" id="SSF53649">
    <property type="entry name" value="Alkaline phosphatase-like"/>
    <property type="match status" value="1"/>
</dbReference>
<dbReference type="PANTHER" id="PTHR43737">
    <property type="entry name" value="BLL7424 PROTEIN"/>
    <property type="match status" value="1"/>
</dbReference>
<sequence>APQEYRGAFGAMSTKVPGIQICDLLPKCAKVMDKFSIIRSLHHTDAGHSAGDQIMFTGYPPNKANPNENFYPSCGSIVAREQGHLDPELPPYVMIPQRLPGVDPAYLGKKYAPFETRADPATEGPFVLPNFSLGDSLSLNRLGSRKDLLKSFDDVRREVDASGAMEAADGFTQQAFDVLTSTRARDAFNLDAEPRKLRERYGFMPEYKAPTPDRCGVPAWSQRILLARRLVEAGVRLVTVDLRWWDTHVKGYESMRDGFLPRWDQAYSALLEDLHQRGMMDDVMVIAWGEFGRTPKVNSTGGRDHYPHVFSAAVAGGGIEGGRVVGESDSKGAEPKERPLRPQDVLATMYRHLGIDVAKQYLDHAGRPVPVLPFGAPIDELFS</sequence>
<feature type="non-terminal residue" evidence="1">
    <location>
        <position position="1"/>
    </location>
</feature>
<dbReference type="Pfam" id="PF07394">
    <property type="entry name" value="DUF1501"/>
    <property type="match status" value="1"/>
</dbReference>
<dbReference type="InterPro" id="IPR010869">
    <property type="entry name" value="DUF1501"/>
</dbReference>
<organism evidence="1">
    <name type="scientific">marine metagenome</name>
    <dbReference type="NCBI Taxonomy" id="408172"/>
    <lineage>
        <taxon>unclassified sequences</taxon>
        <taxon>metagenomes</taxon>
        <taxon>ecological metagenomes</taxon>
    </lineage>
</organism>
<dbReference type="AlphaFoldDB" id="A0A382MD23"/>
<protein>
    <recommendedName>
        <fullName evidence="2">DUF1501 domain-containing protein</fullName>
    </recommendedName>
</protein>
<proteinExistence type="predicted"/>
<evidence type="ECO:0000313" key="1">
    <source>
        <dbReference type="EMBL" id="SVC46903.1"/>
    </source>
</evidence>
<dbReference type="InterPro" id="IPR017850">
    <property type="entry name" value="Alkaline_phosphatase_core_sf"/>
</dbReference>
<evidence type="ECO:0008006" key="2">
    <source>
        <dbReference type="Google" id="ProtNLM"/>
    </source>
</evidence>
<dbReference type="PANTHER" id="PTHR43737:SF1">
    <property type="entry name" value="DUF1501 DOMAIN-CONTAINING PROTEIN"/>
    <property type="match status" value="1"/>
</dbReference>
<accession>A0A382MD23</accession>
<dbReference type="EMBL" id="UINC01092914">
    <property type="protein sequence ID" value="SVC46903.1"/>
    <property type="molecule type" value="Genomic_DNA"/>
</dbReference>
<reference evidence="1" key="1">
    <citation type="submission" date="2018-05" db="EMBL/GenBank/DDBJ databases">
        <authorList>
            <person name="Lanie J.A."/>
            <person name="Ng W.-L."/>
            <person name="Kazmierczak K.M."/>
            <person name="Andrzejewski T.M."/>
            <person name="Davidsen T.M."/>
            <person name="Wayne K.J."/>
            <person name="Tettelin H."/>
            <person name="Glass J.I."/>
            <person name="Rusch D."/>
            <person name="Podicherti R."/>
            <person name="Tsui H.-C.T."/>
            <person name="Winkler M.E."/>
        </authorList>
    </citation>
    <scope>NUCLEOTIDE SEQUENCE</scope>
</reference>
<gene>
    <name evidence="1" type="ORF">METZ01_LOCUS299757</name>
</gene>